<organism evidence="2 3">
    <name type="scientific">[Curtobacterium] plantarum</name>
    <dbReference type="NCBI Taxonomy" id="221276"/>
    <lineage>
        <taxon>Bacteria</taxon>
        <taxon>Pseudomonadati</taxon>
        <taxon>Pseudomonadota</taxon>
        <taxon>Gammaproteobacteria</taxon>
        <taxon>Enterobacterales</taxon>
        <taxon>Erwiniaceae</taxon>
        <taxon>Pantoea</taxon>
    </lineage>
</organism>
<proteinExistence type="predicted"/>
<sequence>MPTIIDALVVTLGLDASGFNKGQKEVKGGLDDTRKQSEQVAKDMEAAGKRAASFFGSIRTELLALVGVTLSAQGFKAFVTGMTNDLMRLGIQSSSLDISAKSLDGWERAASAAGSSAERITGTLSNFQDVLTQIRTGGGQDNPLFAALSSFAGATGANFDYQNDNSEEVMRKIADNWNKLNKDAKRRFGGMFGFDNATQNSLSDGSLVRDADGFAKISRATDEATKKALDFNRRLAEMKQNFSAASQVLYTALIPYVEKLIPLIERVGIWVATHGPEISKSLQDIATQINDIVGAVGGWENVLQALLIFVGGKWLLGITSALGGVRAAMVAISRVSMIAGLIELQKYAAILEKKYAWLINNPVSNALNSGMGADKTAEWGLQFRTWLKDKTGINLLHGDEPGADNGKADKPTDNTSPRGIRNNNPGNLNFAGQAGATKEGGENGRFAVFESMRDGISALYRQIQLYFSRGVNTIESVVNKYAPADDNNNVQAYIKQLVGATGKQADEKLSGEDTETVFKLIRGIINHENGKGYVSDQDILSGIQVGSTATAMRQQTMQQQPSAKTEIHIGEMNMQSNATSVNALGQDVQRNVSRNSLLVPSMSGQG</sequence>
<accession>A0ABT9T841</accession>
<dbReference type="EMBL" id="JAUSSJ010000001">
    <property type="protein sequence ID" value="MDQ0018994.1"/>
    <property type="molecule type" value="Genomic_DNA"/>
</dbReference>
<feature type="region of interest" description="Disordered" evidence="1">
    <location>
        <begin position="398"/>
        <end position="438"/>
    </location>
</feature>
<gene>
    <name evidence="2" type="ORF">J2X94_001122</name>
</gene>
<dbReference type="RefSeq" id="WP_307618054.1">
    <property type="nucleotide sequence ID" value="NZ_JAUSSJ010000001.1"/>
</dbReference>
<evidence type="ECO:0008006" key="4">
    <source>
        <dbReference type="Google" id="ProtNLM"/>
    </source>
</evidence>
<evidence type="ECO:0000313" key="2">
    <source>
        <dbReference type="EMBL" id="MDQ0018994.1"/>
    </source>
</evidence>
<keyword evidence="3" id="KW-1185">Reference proteome</keyword>
<comment type="caution">
    <text evidence="2">The sequence shown here is derived from an EMBL/GenBank/DDBJ whole genome shotgun (WGS) entry which is preliminary data.</text>
</comment>
<feature type="compositionally biased region" description="Polar residues" evidence="1">
    <location>
        <begin position="413"/>
        <end position="427"/>
    </location>
</feature>
<protein>
    <recommendedName>
        <fullName evidence="4">Lytic transglycosylase domain-containing protein</fullName>
    </recommendedName>
</protein>
<evidence type="ECO:0000256" key="1">
    <source>
        <dbReference type="SAM" id="MobiDB-lite"/>
    </source>
</evidence>
<evidence type="ECO:0000313" key="3">
    <source>
        <dbReference type="Proteomes" id="UP001244623"/>
    </source>
</evidence>
<reference evidence="2 3" key="1">
    <citation type="submission" date="2023-07" db="EMBL/GenBank/DDBJ databases">
        <title>Sorghum-associated microbial communities from plants grown in Nebraska, USA.</title>
        <authorList>
            <person name="Schachtman D."/>
        </authorList>
    </citation>
    <scope>NUCLEOTIDE SEQUENCE [LARGE SCALE GENOMIC DNA]</scope>
    <source>
        <strain evidence="2 3">CC49</strain>
    </source>
</reference>
<dbReference type="Proteomes" id="UP001244623">
    <property type="component" value="Unassembled WGS sequence"/>
</dbReference>
<name>A0ABT9T841_9GAMM</name>